<protein>
    <submittedName>
        <fullName evidence="1">Uncharacterized protein</fullName>
    </submittedName>
</protein>
<dbReference type="Proteomes" id="UP001501231">
    <property type="component" value="Unassembled WGS sequence"/>
</dbReference>
<evidence type="ECO:0000313" key="2">
    <source>
        <dbReference type="Proteomes" id="UP001501231"/>
    </source>
</evidence>
<proteinExistence type="predicted"/>
<reference evidence="1 2" key="1">
    <citation type="journal article" date="2019" name="Int. J. Syst. Evol. Microbiol.">
        <title>The Global Catalogue of Microorganisms (GCM) 10K type strain sequencing project: providing services to taxonomists for standard genome sequencing and annotation.</title>
        <authorList>
            <consortium name="The Broad Institute Genomics Platform"/>
            <consortium name="The Broad Institute Genome Sequencing Center for Infectious Disease"/>
            <person name="Wu L."/>
            <person name="Ma J."/>
        </authorList>
    </citation>
    <scope>NUCLEOTIDE SEQUENCE [LARGE SCALE GENOMIC DNA]</scope>
    <source>
        <strain evidence="1 2">JCM 3325</strain>
    </source>
</reference>
<keyword evidence="2" id="KW-1185">Reference proteome</keyword>
<comment type="caution">
    <text evidence="1">The sequence shown here is derived from an EMBL/GenBank/DDBJ whole genome shotgun (WGS) entry which is preliminary data.</text>
</comment>
<evidence type="ECO:0000313" key="1">
    <source>
        <dbReference type="EMBL" id="GAA2397450.1"/>
    </source>
</evidence>
<dbReference type="EMBL" id="BAAARW010000001">
    <property type="protein sequence ID" value="GAA2397450.1"/>
    <property type="molecule type" value="Genomic_DNA"/>
</dbReference>
<gene>
    <name evidence="1" type="ORF">GCM10010191_00070</name>
</gene>
<name>A0ABN3I9M4_9ACTN</name>
<accession>A0ABN3I9M4</accession>
<organism evidence="1 2">
    <name type="scientific">Actinomadura vinacea</name>
    <dbReference type="NCBI Taxonomy" id="115336"/>
    <lineage>
        <taxon>Bacteria</taxon>
        <taxon>Bacillati</taxon>
        <taxon>Actinomycetota</taxon>
        <taxon>Actinomycetes</taxon>
        <taxon>Streptosporangiales</taxon>
        <taxon>Thermomonosporaceae</taxon>
        <taxon>Actinomadura</taxon>
    </lineage>
</organism>
<sequence length="95" mass="10038">MAALSAWRIAAVHLTGGELVRGSVKRTDHSLTKVGMGTTFVGSGGPVARWLGIRLHPSTAMAAQPLRCPARLRRLLAGLGRYRQKGFASVSTGGR</sequence>